<proteinExistence type="inferred from homology"/>
<dbReference type="AlphaFoldDB" id="A0A5C6M4Q3"/>
<dbReference type="PANTHER" id="PTHR10746">
    <property type="entry name" value="50S RIBOSOMAL PROTEIN L4"/>
    <property type="match status" value="1"/>
</dbReference>
<dbReference type="GO" id="GO:1990904">
    <property type="term" value="C:ribonucleoprotein complex"/>
    <property type="evidence" value="ECO:0007669"/>
    <property type="project" value="UniProtKB-KW"/>
</dbReference>
<reference evidence="6 7" key="1">
    <citation type="submission" date="2019-08" db="EMBL/GenBank/DDBJ databases">
        <title>100 year-old enigma solved: identification of Planctomyces bekefii, the type genus and species of the phylum Planctomycetes.</title>
        <authorList>
            <person name="Svetlana D.N."/>
            <person name="Overmann J."/>
        </authorList>
    </citation>
    <scope>NUCLEOTIDE SEQUENCE [LARGE SCALE GENOMIC DNA]</scope>
    <source>
        <strain evidence="6">Phe10_nw2017</strain>
    </source>
</reference>
<dbReference type="InterPro" id="IPR002136">
    <property type="entry name" value="Ribosomal_uL4"/>
</dbReference>
<dbReference type="PANTHER" id="PTHR10746:SF6">
    <property type="entry name" value="LARGE RIBOSOMAL SUBUNIT PROTEIN UL4M"/>
    <property type="match status" value="1"/>
</dbReference>
<dbReference type="GO" id="GO:0006412">
    <property type="term" value="P:translation"/>
    <property type="evidence" value="ECO:0007669"/>
    <property type="project" value="InterPro"/>
</dbReference>
<keyword evidence="7" id="KW-1185">Reference proteome</keyword>
<sequence length="167" mass="18550">MISVPIRDMSGGECGTYTFDPADVSDSICKQLLHDAVVMYRSNRRVGEVQTKSRGMVAGSTRKLFKQKGTGRARAGSIRTPVRRGGGHAFGKLPRDFYYRMPKKAVRKAMRMALLSKFEDSQAVVVKQWECPEIRTKQIVGFLQSVGLSGQTVLLATEGVDRNVHRS</sequence>
<protein>
    <recommendedName>
        <fullName evidence="4">Large ribosomal subunit protein uL4</fullName>
    </recommendedName>
    <alternativeName>
        <fullName evidence="5">50S ribosomal protein L4</fullName>
    </alternativeName>
</protein>
<comment type="caution">
    <text evidence="6">The sequence shown here is derived from an EMBL/GenBank/DDBJ whole genome shotgun (WGS) entry which is preliminary data.</text>
</comment>
<evidence type="ECO:0000313" key="7">
    <source>
        <dbReference type="Proteomes" id="UP000321083"/>
    </source>
</evidence>
<dbReference type="GO" id="GO:0005840">
    <property type="term" value="C:ribosome"/>
    <property type="evidence" value="ECO:0007669"/>
    <property type="project" value="UniProtKB-KW"/>
</dbReference>
<evidence type="ECO:0000313" key="6">
    <source>
        <dbReference type="EMBL" id="TWW08174.1"/>
    </source>
</evidence>
<organism evidence="6 7">
    <name type="scientific">Planctomyces bekefii</name>
    <dbReference type="NCBI Taxonomy" id="1653850"/>
    <lineage>
        <taxon>Bacteria</taxon>
        <taxon>Pseudomonadati</taxon>
        <taxon>Planctomycetota</taxon>
        <taxon>Planctomycetia</taxon>
        <taxon>Planctomycetales</taxon>
        <taxon>Planctomycetaceae</taxon>
        <taxon>Planctomyces</taxon>
    </lineage>
</organism>
<dbReference type="EMBL" id="SRHE01000804">
    <property type="protein sequence ID" value="TWW08174.1"/>
    <property type="molecule type" value="Genomic_DNA"/>
</dbReference>
<evidence type="ECO:0000256" key="5">
    <source>
        <dbReference type="ARBA" id="ARBA00035462"/>
    </source>
</evidence>
<comment type="similarity">
    <text evidence="1">Belongs to the universal ribosomal protein uL4 family.</text>
</comment>
<feature type="non-terminal residue" evidence="6">
    <location>
        <position position="167"/>
    </location>
</feature>
<dbReference type="Proteomes" id="UP000321083">
    <property type="component" value="Unassembled WGS sequence"/>
</dbReference>
<evidence type="ECO:0000256" key="1">
    <source>
        <dbReference type="ARBA" id="ARBA00010528"/>
    </source>
</evidence>
<evidence type="ECO:0000256" key="2">
    <source>
        <dbReference type="ARBA" id="ARBA00022980"/>
    </source>
</evidence>
<dbReference type="InterPro" id="IPR023574">
    <property type="entry name" value="Ribosomal_uL4_dom_sf"/>
</dbReference>
<dbReference type="NCBIfam" id="TIGR03953">
    <property type="entry name" value="rplD_bact"/>
    <property type="match status" value="1"/>
</dbReference>
<keyword evidence="2 6" id="KW-0689">Ribosomal protein</keyword>
<reference evidence="6 7" key="2">
    <citation type="submission" date="2019-08" db="EMBL/GenBank/DDBJ databases">
        <authorList>
            <person name="Henke P."/>
        </authorList>
    </citation>
    <scope>NUCLEOTIDE SEQUENCE [LARGE SCALE GENOMIC DNA]</scope>
    <source>
        <strain evidence="6">Phe10_nw2017</strain>
    </source>
</reference>
<dbReference type="Gene3D" id="3.40.1370.10">
    <property type="match status" value="1"/>
</dbReference>
<name>A0A5C6M4Q3_9PLAN</name>
<evidence type="ECO:0000256" key="3">
    <source>
        <dbReference type="ARBA" id="ARBA00023274"/>
    </source>
</evidence>
<dbReference type="InterPro" id="IPR013005">
    <property type="entry name" value="Ribosomal_uL4-like"/>
</dbReference>
<accession>A0A5C6M4Q3</accession>
<dbReference type="Pfam" id="PF00573">
    <property type="entry name" value="Ribosomal_L4"/>
    <property type="match status" value="1"/>
</dbReference>
<gene>
    <name evidence="6" type="primary">rplD</name>
    <name evidence="6" type="ORF">E3A20_26980</name>
</gene>
<dbReference type="GO" id="GO:0003735">
    <property type="term" value="F:structural constituent of ribosome"/>
    <property type="evidence" value="ECO:0007669"/>
    <property type="project" value="InterPro"/>
</dbReference>
<keyword evidence="3" id="KW-0687">Ribonucleoprotein</keyword>
<evidence type="ECO:0000256" key="4">
    <source>
        <dbReference type="ARBA" id="ARBA00035244"/>
    </source>
</evidence>
<dbReference type="SUPFAM" id="SSF52166">
    <property type="entry name" value="Ribosomal protein L4"/>
    <property type="match status" value="1"/>
</dbReference>